<keyword evidence="6" id="KW-1185">Reference proteome</keyword>
<keyword evidence="2" id="KW-0238">DNA-binding</keyword>
<dbReference type="InterPro" id="IPR018062">
    <property type="entry name" value="HTH_AraC-typ_CS"/>
</dbReference>
<evidence type="ECO:0000256" key="3">
    <source>
        <dbReference type="ARBA" id="ARBA00023163"/>
    </source>
</evidence>
<dbReference type="SMART" id="SM00342">
    <property type="entry name" value="HTH_ARAC"/>
    <property type="match status" value="1"/>
</dbReference>
<dbReference type="RefSeq" id="WP_400395659.1">
    <property type="nucleotide sequence ID" value="NZ_JBIXLK010000007.1"/>
</dbReference>
<evidence type="ECO:0000256" key="2">
    <source>
        <dbReference type="ARBA" id="ARBA00023125"/>
    </source>
</evidence>
<keyword evidence="3" id="KW-0804">Transcription</keyword>
<dbReference type="Pfam" id="PF14525">
    <property type="entry name" value="AraC_binding_2"/>
    <property type="match status" value="1"/>
</dbReference>
<evidence type="ECO:0000313" key="5">
    <source>
        <dbReference type="EMBL" id="MFJ5429397.1"/>
    </source>
</evidence>
<dbReference type="PROSITE" id="PS01124">
    <property type="entry name" value="HTH_ARAC_FAMILY_2"/>
    <property type="match status" value="1"/>
</dbReference>
<dbReference type="PANTHER" id="PTHR43280:SF31">
    <property type="entry name" value="TRANSCRIPTIONAL REGULATORY PROTEIN"/>
    <property type="match status" value="1"/>
</dbReference>
<comment type="caution">
    <text evidence="5">The sequence shown here is derived from an EMBL/GenBank/DDBJ whole genome shotgun (WGS) entry which is preliminary data.</text>
</comment>
<evidence type="ECO:0000313" key="6">
    <source>
        <dbReference type="Proteomes" id="UP001617689"/>
    </source>
</evidence>
<dbReference type="Gene3D" id="1.10.10.60">
    <property type="entry name" value="Homeodomain-like"/>
    <property type="match status" value="1"/>
</dbReference>
<name>A0ABW8GA01_9GAMM</name>
<feature type="domain" description="HTH araC/xylS-type" evidence="4">
    <location>
        <begin position="232"/>
        <end position="333"/>
    </location>
</feature>
<accession>A0ABW8GA01</accession>
<keyword evidence="1" id="KW-0805">Transcription regulation</keyword>
<organism evidence="5 6">
    <name type="scientific">Pectobacterium actinidiae</name>
    <dbReference type="NCBI Taxonomy" id="1507808"/>
    <lineage>
        <taxon>Bacteria</taxon>
        <taxon>Pseudomonadati</taxon>
        <taxon>Pseudomonadota</taxon>
        <taxon>Gammaproteobacteria</taxon>
        <taxon>Enterobacterales</taxon>
        <taxon>Pectobacteriaceae</taxon>
        <taxon>Pectobacterium</taxon>
    </lineage>
</organism>
<dbReference type="InterPro" id="IPR020449">
    <property type="entry name" value="Tscrpt_reg_AraC-type_HTH"/>
</dbReference>
<dbReference type="SUPFAM" id="SSF46689">
    <property type="entry name" value="Homeodomain-like"/>
    <property type="match status" value="1"/>
</dbReference>
<sequence length="337" mass="37609">MLVWEGTGLKFASNDLISPEDADMDTYNTADISYAERGDYWRHAISRTFVPLESTFSGSERRGLIRSGLWGDLRLSEVSCSAQDVIRCRKGASNHADNLVLLSFISHGKTSVLQAGNHACLGQGEFGLYDTRFPYELHLHSETRQHVVQIPTEHLGLRLGKTEHLVAHAFGKQHALMPFLQMLLNNLMTQPEDMTCQHASVLYGQFLELLAVIISDESGAKRSGRTHQGLLFQIKIMIDQHLSDTTLSAATIAESFGISARYLNMLLHHDGTSFGRYVLDQRLEKSAEALRSPLHSAAPIGQIAWHSGFTDMPYFSRAFKKKFGCSPTEYRHQSGDA</sequence>
<dbReference type="PRINTS" id="PR00032">
    <property type="entry name" value="HTHARAC"/>
</dbReference>
<dbReference type="InterPro" id="IPR035418">
    <property type="entry name" value="AraC-bd_2"/>
</dbReference>
<dbReference type="EMBL" id="JBIXLL010000004">
    <property type="protein sequence ID" value="MFJ5429397.1"/>
    <property type="molecule type" value="Genomic_DNA"/>
</dbReference>
<dbReference type="Pfam" id="PF12833">
    <property type="entry name" value="HTH_18"/>
    <property type="match status" value="1"/>
</dbReference>
<dbReference type="Proteomes" id="UP001617689">
    <property type="component" value="Unassembled WGS sequence"/>
</dbReference>
<evidence type="ECO:0000256" key="1">
    <source>
        <dbReference type="ARBA" id="ARBA00023015"/>
    </source>
</evidence>
<dbReference type="PROSITE" id="PS00041">
    <property type="entry name" value="HTH_ARAC_FAMILY_1"/>
    <property type="match status" value="1"/>
</dbReference>
<protein>
    <submittedName>
        <fullName evidence="5">Helix-turn-helix domain-containing protein</fullName>
    </submittedName>
</protein>
<dbReference type="PANTHER" id="PTHR43280">
    <property type="entry name" value="ARAC-FAMILY TRANSCRIPTIONAL REGULATOR"/>
    <property type="match status" value="1"/>
</dbReference>
<reference evidence="5 6" key="1">
    <citation type="submission" date="2024-10" db="EMBL/GenBank/DDBJ databases">
        <authorList>
            <person name="Lu C.-H."/>
        </authorList>
    </citation>
    <scope>NUCLEOTIDE SEQUENCE [LARGE SCALE GENOMIC DNA]</scope>
    <source>
        <strain evidence="5 6">22ZTDG03-2</strain>
    </source>
</reference>
<gene>
    <name evidence="5" type="ORF">ACIPUP_09530</name>
</gene>
<dbReference type="InterPro" id="IPR018060">
    <property type="entry name" value="HTH_AraC"/>
</dbReference>
<dbReference type="InterPro" id="IPR009057">
    <property type="entry name" value="Homeodomain-like_sf"/>
</dbReference>
<evidence type="ECO:0000259" key="4">
    <source>
        <dbReference type="PROSITE" id="PS01124"/>
    </source>
</evidence>
<proteinExistence type="predicted"/>